<sequence>MTRPGSRCAHLPEIERLRGDLTLARIRRSWTGWRGRVIEPVLRESLARLLPDDVLPAAPVVGAYWTRSNSVEIDVVGADRGPVAEELLFLGSIKWLENCPFDAHDLAALQRHRAAITGDPVPLLAISRSGIDADGLRAGYAPAELLDAWRPRNR</sequence>
<organism evidence="2 3">
    <name type="scientific">Catenuloplanes indicus</name>
    <dbReference type="NCBI Taxonomy" id="137267"/>
    <lineage>
        <taxon>Bacteria</taxon>
        <taxon>Bacillati</taxon>
        <taxon>Actinomycetota</taxon>
        <taxon>Actinomycetes</taxon>
        <taxon>Micromonosporales</taxon>
        <taxon>Micromonosporaceae</taxon>
        <taxon>Catenuloplanes</taxon>
    </lineage>
</organism>
<name>A0AAE4AWL7_9ACTN</name>
<dbReference type="InterPro" id="IPR004256">
    <property type="entry name" value="DUF234"/>
</dbReference>
<evidence type="ECO:0000313" key="2">
    <source>
        <dbReference type="EMBL" id="MDQ0364861.1"/>
    </source>
</evidence>
<reference evidence="2 3" key="1">
    <citation type="submission" date="2023-07" db="EMBL/GenBank/DDBJ databases">
        <title>Sequencing the genomes of 1000 actinobacteria strains.</title>
        <authorList>
            <person name="Klenk H.-P."/>
        </authorList>
    </citation>
    <scope>NUCLEOTIDE SEQUENCE [LARGE SCALE GENOMIC DNA]</scope>
    <source>
        <strain evidence="2 3">DSM 44709</strain>
    </source>
</reference>
<comment type="caution">
    <text evidence="2">The sequence shown here is derived from an EMBL/GenBank/DDBJ whole genome shotgun (WGS) entry which is preliminary data.</text>
</comment>
<dbReference type="AlphaFoldDB" id="A0AAE4AWL7"/>
<accession>A0AAE4AWL7</accession>
<dbReference type="RefSeq" id="WP_307236673.1">
    <property type="nucleotide sequence ID" value="NZ_JAUSUZ010000001.1"/>
</dbReference>
<dbReference type="Proteomes" id="UP001240236">
    <property type="component" value="Unassembled WGS sequence"/>
</dbReference>
<feature type="domain" description="DUF234" evidence="1">
    <location>
        <begin position="12"/>
        <end position="97"/>
    </location>
</feature>
<proteinExistence type="predicted"/>
<gene>
    <name evidence="2" type="ORF">J2S42_001530</name>
</gene>
<keyword evidence="3" id="KW-1185">Reference proteome</keyword>
<dbReference type="EMBL" id="JAUSUZ010000001">
    <property type="protein sequence ID" value="MDQ0364861.1"/>
    <property type="molecule type" value="Genomic_DNA"/>
</dbReference>
<evidence type="ECO:0000259" key="1">
    <source>
        <dbReference type="Pfam" id="PF03008"/>
    </source>
</evidence>
<protein>
    <recommendedName>
        <fullName evidence="1">DUF234 domain-containing protein</fullName>
    </recommendedName>
</protein>
<dbReference type="Pfam" id="PF03008">
    <property type="entry name" value="DUF234"/>
    <property type="match status" value="1"/>
</dbReference>
<evidence type="ECO:0000313" key="3">
    <source>
        <dbReference type="Proteomes" id="UP001240236"/>
    </source>
</evidence>